<reference evidence="1 2" key="1">
    <citation type="submission" date="2007-01" db="EMBL/GenBank/DDBJ databases">
        <authorList>
            <person name="Haygood M."/>
            <person name="Podell S."/>
            <person name="Anderson C."/>
            <person name="Hopkinson B."/>
            <person name="Roe K."/>
            <person name="Barbeau K."/>
            <person name="Gaasterland T."/>
            <person name="Ferriera S."/>
            <person name="Johnson J."/>
            <person name="Kravitz S."/>
            <person name="Beeson K."/>
            <person name="Sutton G."/>
            <person name="Rogers Y.-H."/>
            <person name="Friedman R."/>
            <person name="Frazier M."/>
            <person name="Venter J.C."/>
        </authorList>
    </citation>
    <scope>NUCLEOTIDE SEQUENCE [LARGE SCALE GENOMIC DNA]</scope>
    <source>
        <strain evidence="1 2">ATCC 23134</strain>
    </source>
</reference>
<dbReference type="AlphaFoldDB" id="A1ZZH5"/>
<organism evidence="1 2">
    <name type="scientific">Microscilla marina ATCC 23134</name>
    <dbReference type="NCBI Taxonomy" id="313606"/>
    <lineage>
        <taxon>Bacteria</taxon>
        <taxon>Pseudomonadati</taxon>
        <taxon>Bacteroidota</taxon>
        <taxon>Cytophagia</taxon>
        <taxon>Cytophagales</taxon>
        <taxon>Microscillaceae</taxon>
        <taxon>Microscilla</taxon>
    </lineage>
</organism>
<protein>
    <submittedName>
        <fullName evidence="1">Uncharacterized protein</fullName>
    </submittedName>
</protein>
<proteinExistence type="predicted"/>
<dbReference type="EMBL" id="AAWS01000077">
    <property type="protein sequence ID" value="EAY24221.1"/>
    <property type="molecule type" value="Genomic_DNA"/>
</dbReference>
<evidence type="ECO:0000313" key="2">
    <source>
        <dbReference type="Proteomes" id="UP000004095"/>
    </source>
</evidence>
<dbReference type="Proteomes" id="UP000004095">
    <property type="component" value="Unassembled WGS sequence"/>
</dbReference>
<accession>A1ZZH5</accession>
<keyword evidence="2" id="KW-1185">Reference proteome</keyword>
<sequence>MRYLFEGILFADALQKVRIAKATQTFLSKVSELKTPNNVAGI</sequence>
<name>A1ZZH5_MICM2</name>
<gene>
    <name evidence="1" type="ORF">M23134_00995</name>
</gene>
<comment type="caution">
    <text evidence="1">The sequence shown here is derived from an EMBL/GenBank/DDBJ whole genome shotgun (WGS) entry which is preliminary data.</text>
</comment>
<evidence type="ECO:0000313" key="1">
    <source>
        <dbReference type="EMBL" id="EAY24221.1"/>
    </source>
</evidence>